<keyword evidence="2" id="KW-0812">Transmembrane</keyword>
<accession>A0A6C0D2A8</accession>
<feature type="compositionally biased region" description="Basic and acidic residues" evidence="1">
    <location>
        <begin position="470"/>
        <end position="479"/>
    </location>
</feature>
<evidence type="ECO:0000256" key="1">
    <source>
        <dbReference type="SAM" id="MobiDB-lite"/>
    </source>
</evidence>
<protein>
    <submittedName>
        <fullName evidence="3">Uncharacterized protein</fullName>
    </submittedName>
</protein>
<feature type="region of interest" description="Disordered" evidence="1">
    <location>
        <begin position="470"/>
        <end position="493"/>
    </location>
</feature>
<proteinExistence type="predicted"/>
<feature type="transmembrane region" description="Helical" evidence="2">
    <location>
        <begin position="66"/>
        <end position="85"/>
    </location>
</feature>
<feature type="region of interest" description="Disordered" evidence="1">
    <location>
        <begin position="1"/>
        <end position="26"/>
    </location>
</feature>
<feature type="transmembrane region" description="Helical" evidence="2">
    <location>
        <begin position="42"/>
        <end position="59"/>
    </location>
</feature>
<dbReference type="AlphaFoldDB" id="A0A6C0D2A8"/>
<dbReference type="EMBL" id="MN739518">
    <property type="protein sequence ID" value="QHT10204.1"/>
    <property type="molecule type" value="Genomic_DNA"/>
</dbReference>
<organism evidence="3">
    <name type="scientific">viral metagenome</name>
    <dbReference type="NCBI Taxonomy" id="1070528"/>
    <lineage>
        <taxon>unclassified sequences</taxon>
        <taxon>metagenomes</taxon>
        <taxon>organismal metagenomes</taxon>
    </lineage>
</organism>
<keyword evidence="2" id="KW-1133">Transmembrane helix</keyword>
<reference evidence="3" key="1">
    <citation type="journal article" date="2020" name="Nature">
        <title>Giant virus diversity and host interactions through global metagenomics.</title>
        <authorList>
            <person name="Schulz F."/>
            <person name="Roux S."/>
            <person name="Paez-Espino D."/>
            <person name="Jungbluth S."/>
            <person name="Walsh D.A."/>
            <person name="Denef V.J."/>
            <person name="McMahon K.D."/>
            <person name="Konstantinidis K.T."/>
            <person name="Eloe-Fadrosh E.A."/>
            <person name="Kyrpides N.C."/>
            <person name="Woyke T."/>
        </authorList>
    </citation>
    <scope>NUCLEOTIDE SEQUENCE</scope>
    <source>
        <strain evidence="3">GVMAG-M-3300023174-104</strain>
    </source>
</reference>
<name>A0A6C0D2A8_9ZZZZ</name>
<sequence length="618" mass="70192">MVLESYSKGVTPRNKKRSVDVQQKHHNNPKIEKRGCFSRKDGTGTLLVVVIIGVAIYLVSADFKICLSSSFLSAILLGVILWQVYSQLTTSTIIETYENFDYRPMNNMGNIPIAPSFSGRCENVQTTSLSSSPTSPPLPKIDVSLFDSDPFNPTYVTANNVNTYVFPNPPDGTPDAPVTGCEAKYVDITENPDSLYYSINQNLVGPENPKTHFAPVVPPRLYEETWSKNDRFFVNRGINDQKQQEYYQNGYISYADSKKDKNQCCPTKASSPNMIPLHVQENFEPLHSYSTSSSSDGGDHGNSRSSGSGTRGPEIRISDDSFAPMNLSWGYFPEHAEQNLAVNYPRSSNFCATDDYNRQIRTTPLQPGLVAYSEVDVNDANMSNLGISYTQPFLPTKLVDLAGTDKSFYETDPFWRDFPSTAKKSLTNYESAYGLDPIQPEPVRENYQNHHPIVPRRQKGQRNRREYREDYSQHGDRNRNIQGMNGINGPAMMDRRDIYDPRLTGYGTSYRGYTDPMSGQPRYFYDDVDAHTQYNYITKSKIDHLPRTSQCGPYQPPAMNNMETRRYAEEQFLNQTLQQRTELQDRLMQKVLHRNIQRHQAPIMTRNTGSMNMTCARG</sequence>
<evidence type="ECO:0000313" key="3">
    <source>
        <dbReference type="EMBL" id="QHT10204.1"/>
    </source>
</evidence>
<evidence type="ECO:0000256" key="2">
    <source>
        <dbReference type="SAM" id="Phobius"/>
    </source>
</evidence>
<feature type="region of interest" description="Disordered" evidence="1">
    <location>
        <begin position="287"/>
        <end position="317"/>
    </location>
</feature>
<keyword evidence="2" id="KW-0472">Membrane</keyword>
<feature type="compositionally biased region" description="Basic and acidic residues" evidence="1">
    <location>
        <begin position="17"/>
        <end position="26"/>
    </location>
</feature>
<feature type="compositionally biased region" description="Low complexity" evidence="1">
    <location>
        <begin position="303"/>
        <end position="312"/>
    </location>
</feature>